<evidence type="ECO:0000256" key="18">
    <source>
        <dbReference type="ARBA" id="ARBA00023002"/>
    </source>
</evidence>
<dbReference type="CDD" id="cd09289">
    <property type="entry name" value="Photosystem-II_D1"/>
    <property type="match status" value="1"/>
</dbReference>
<feature type="transmembrane region" description="Helical" evidence="26">
    <location>
        <begin position="462"/>
        <end position="481"/>
    </location>
</feature>
<evidence type="ECO:0000256" key="12">
    <source>
        <dbReference type="ARBA" id="ARBA00022842"/>
    </source>
</evidence>
<evidence type="ECO:0000313" key="28">
    <source>
        <dbReference type="EMBL" id="KAJ1681863.1"/>
    </source>
</evidence>
<evidence type="ECO:0000256" key="1">
    <source>
        <dbReference type="ARBA" id="ARBA00004141"/>
    </source>
</evidence>
<dbReference type="NCBIfam" id="TIGR01151">
    <property type="entry name" value="psbA"/>
    <property type="match status" value="1"/>
</dbReference>
<dbReference type="HAMAP" id="MF_01379">
    <property type="entry name" value="PSII_PsbA_D1"/>
    <property type="match status" value="1"/>
</dbReference>
<evidence type="ECO:0000256" key="4">
    <source>
        <dbReference type="ARBA" id="ARBA00022494"/>
    </source>
</evidence>
<dbReference type="InterPro" id="IPR005867">
    <property type="entry name" value="PSII_D1"/>
</dbReference>
<dbReference type="GO" id="GO:0009635">
    <property type="term" value="P:response to herbicide"/>
    <property type="evidence" value="ECO:0007669"/>
    <property type="project" value="UniProtKB-KW"/>
</dbReference>
<dbReference type="SUPFAM" id="SSF81483">
    <property type="entry name" value="Bacterial photosystem II reaction centre, L and M subunits"/>
    <property type="match status" value="1"/>
</dbReference>
<evidence type="ECO:0000256" key="9">
    <source>
        <dbReference type="ARBA" id="ARBA00022692"/>
    </source>
</evidence>
<feature type="domain" description="NADH:quinone oxidoreductase/Mrp antiporter transmembrane" evidence="27">
    <location>
        <begin position="385"/>
        <end position="498"/>
    </location>
</feature>
<reference evidence="28" key="1">
    <citation type="journal article" date="2022" name="Cell">
        <title>Repeat-based holocentromeres influence genome architecture and karyotype evolution.</title>
        <authorList>
            <person name="Hofstatter P.G."/>
            <person name="Thangavel G."/>
            <person name="Lux T."/>
            <person name="Neumann P."/>
            <person name="Vondrak T."/>
            <person name="Novak P."/>
            <person name="Zhang M."/>
            <person name="Costa L."/>
            <person name="Castellani M."/>
            <person name="Scott A."/>
            <person name="Toegelov H."/>
            <person name="Fuchs J."/>
            <person name="Mata-Sucre Y."/>
            <person name="Dias Y."/>
            <person name="Vanzela A.L.L."/>
            <person name="Huettel B."/>
            <person name="Almeida C.C.S."/>
            <person name="Simkova H."/>
            <person name="Souza G."/>
            <person name="Pedrosa-Harand A."/>
            <person name="Macas J."/>
            <person name="Mayer K.F.X."/>
            <person name="Houben A."/>
            <person name="Marques A."/>
        </authorList>
    </citation>
    <scope>NUCLEOTIDE SEQUENCE</scope>
    <source>
        <strain evidence="28">RhyBre1mFocal</strain>
    </source>
</reference>
<evidence type="ECO:0000256" key="3">
    <source>
        <dbReference type="ARBA" id="ARBA00022448"/>
    </source>
</evidence>
<sequence length="554" mass="61881">MTAILERRESTSLWGRFCNWITSTENRLYIGWFGVLMIPTLLTATSVFIIAFIAAPPVDIDGIREPVSGSLLYGNNIISGAIIPTSAAIGLHFYPIWEAASVDEWLYNGGPYELIVLHFLLGVACYMGREWELRFRLGMRPWIAVAYSAPVAAATAVFLIYPIGQGSFSDGMPLGISGTFNFMIVFQAEHNILMHPFHMLGVAGVFGGSLFSAMHGSLVTSSLIRETTENESANEGYRFGQEEETYNIVAAHGYFGRLIFQYASFNNSRSLHFFLAAWPVVGIWFTALGISTMAFNLNGFNFNQSVVDSQGRVINTWADIINRANLGMEVMHERRLPSQHFDPALPKLFRVTPTLPTCPTVAKQFWDIKRTSPDATLGGMFLCGANDLITIFVAPECFSFCSYLLSGYTKRDVRSNEATMKYLLMGGASSSILVHGFSWLYGSSGGEIELQEIVNGLINTQMYNSPGISIALIFITVGIGFKLSPAPFHQWTPDVYEGVRCYYSWFSSFRDYNRCFSFCYFESSCFSFSHTNFRYSFLFLIKRMASSSRNPSCS</sequence>
<dbReference type="Gene3D" id="1.20.85.10">
    <property type="entry name" value="Photosystem II protein D1-like"/>
    <property type="match status" value="1"/>
</dbReference>
<keyword evidence="6" id="KW-0597">Phosphoprotein</keyword>
<evidence type="ECO:0000259" key="27">
    <source>
        <dbReference type="Pfam" id="PF00361"/>
    </source>
</evidence>
<dbReference type="InterPro" id="IPR055265">
    <property type="entry name" value="Photo_RC_L/M_CS"/>
</dbReference>
<feature type="transmembrane region" description="Helical" evidence="26">
    <location>
        <begin position="192"/>
        <end position="213"/>
    </location>
</feature>
<feature type="transmembrane region" description="Helical" evidence="26">
    <location>
        <begin position="76"/>
        <end position="97"/>
    </location>
</feature>
<keyword evidence="13" id="KW-1278">Translocase</keyword>
<evidence type="ECO:0000256" key="11">
    <source>
        <dbReference type="ARBA" id="ARBA00022837"/>
    </source>
</evidence>
<comment type="function">
    <text evidence="25">This is one of the two reaction center proteins of photosystem II.</text>
</comment>
<keyword evidence="14" id="KW-0249">Electron transport</keyword>
<gene>
    <name evidence="28" type="ORF">LUZ63_022916</name>
</gene>
<evidence type="ECO:0000256" key="23">
    <source>
        <dbReference type="ARBA" id="ARBA00023276"/>
    </source>
</evidence>
<evidence type="ECO:0000256" key="21">
    <source>
        <dbReference type="ARBA" id="ARBA00023136"/>
    </source>
</evidence>
<evidence type="ECO:0000256" key="5">
    <source>
        <dbReference type="ARBA" id="ARBA00022531"/>
    </source>
</evidence>
<evidence type="ECO:0000256" key="2">
    <source>
        <dbReference type="ARBA" id="ARBA00008204"/>
    </source>
</evidence>
<keyword evidence="12" id="KW-0460">Magnesium</keyword>
<comment type="similarity">
    <text evidence="2">Belongs to the reaction center PufL/M/PsbA/D family.</text>
</comment>
<evidence type="ECO:0000256" key="16">
    <source>
        <dbReference type="ARBA" id="ARBA00022990"/>
    </source>
</evidence>
<keyword evidence="18" id="KW-0560">Oxidoreductase</keyword>
<proteinExistence type="inferred from homology"/>
<accession>A0A9P9Z3V6</accession>
<keyword evidence="7" id="KW-0934">Plastid</keyword>
<evidence type="ECO:0000256" key="15">
    <source>
        <dbReference type="ARBA" id="ARBA00022989"/>
    </source>
</evidence>
<keyword evidence="22" id="KW-0464">Manganese</keyword>
<evidence type="ECO:0000256" key="8">
    <source>
        <dbReference type="ARBA" id="ARBA00022646"/>
    </source>
</evidence>
<comment type="subcellular location">
    <subcellularLocation>
        <location evidence="1">Membrane</location>
        <topology evidence="1">Multi-pass membrane protein</topology>
    </subcellularLocation>
</comment>
<evidence type="ECO:0000256" key="24">
    <source>
        <dbReference type="ARBA" id="ARBA00032668"/>
    </source>
</evidence>
<dbReference type="Pfam" id="PF00361">
    <property type="entry name" value="Proton_antipo_M"/>
    <property type="match status" value="1"/>
</dbReference>
<keyword evidence="5" id="KW-0602">Photosynthesis</keyword>
<keyword evidence="4" id="KW-0148">Chlorophyll</keyword>
<dbReference type="GO" id="GO:0016168">
    <property type="term" value="F:chlorophyll binding"/>
    <property type="evidence" value="ECO:0007669"/>
    <property type="project" value="UniProtKB-KW"/>
</dbReference>
<keyword evidence="29" id="KW-1185">Reference proteome</keyword>
<dbReference type="PANTHER" id="PTHR33149">
    <property type="entry name" value="PHOTOSYSTEM II PROTEIN D1"/>
    <property type="match status" value="1"/>
</dbReference>
<evidence type="ECO:0000256" key="20">
    <source>
        <dbReference type="ARBA" id="ARBA00023027"/>
    </source>
</evidence>
<keyword evidence="19" id="KW-0408">Iron</keyword>
<dbReference type="Pfam" id="PF00124">
    <property type="entry name" value="Photo_RC"/>
    <property type="match status" value="1"/>
</dbReference>
<dbReference type="AlphaFoldDB" id="A0A9P9Z3V6"/>
<dbReference type="PANTHER" id="PTHR33149:SF12">
    <property type="entry name" value="PHOTOSYSTEM II D2 PROTEIN"/>
    <property type="match status" value="1"/>
</dbReference>
<feature type="transmembrane region" description="Helical" evidence="26">
    <location>
        <begin position="273"/>
        <end position="295"/>
    </location>
</feature>
<evidence type="ECO:0000256" key="13">
    <source>
        <dbReference type="ARBA" id="ARBA00022967"/>
    </source>
</evidence>
<keyword evidence="23" id="KW-0604">Photosystem II</keyword>
<keyword evidence="15 26" id="KW-1133">Transmembrane helix</keyword>
<evidence type="ECO:0000256" key="25">
    <source>
        <dbReference type="ARBA" id="ARBA00055838"/>
    </source>
</evidence>
<evidence type="ECO:0000256" key="17">
    <source>
        <dbReference type="ARBA" id="ARBA00022991"/>
    </source>
</evidence>
<keyword evidence="10" id="KW-0479">Metal-binding</keyword>
<comment type="caution">
    <text evidence="28">The sequence shown here is derived from an EMBL/GenBank/DDBJ whole genome shotgun (WGS) entry which is preliminary data.</text>
</comment>
<evidence type="ECO:0000256" key="7">
    <source>
        <dbReference type="ARBA" id="ARBA00022640"/>
    </source>
</evidence>
<keyword evidence="9 26" id="KW-0812">Transmembrane</keyword>
<feature type="transmembrane region" description="Helical" evidence="26">
    <location>
        <begin position="420"/>
        <end position="442"/>
    </location>
</feature>
<dbReference type="GO" id="GO:0009055">
    <property type="term" value="F:electron transfer activity"/>
    <property type="evidence" value="ECO:0007669"/>
    <property type="project" value="InterPro"/>
</dbReference>
<dbReference type="GO" id="GO:0009535">
    <property type="term" value="C:chloroplast thylakoid membrane"/>
    <property type="evidence" value="ECO:0007669"/>
    <property type="project" value="TreeGrafter"/>
</dbReference>
<feature type="transmembrane region" description="Helical" evidence="26">
    <location>
        <begin position="29"/>
        <end position="55"/>
    </location>
</feature>
<dbReference type="Proteomes" id="UP001151287">
    <property type="component" value="Unassembled WGS sequence"/>
</dbReference>
<evidence type="ECO:0000256" key="14">
    <source>
        <dbReference type="ARBA" id="ARBA00022982"/>
    </source>
</evidence>
<dbReference type="GO" id="GO:0046872">
    <property type="term" value="F:metal ion binding"/>
    <property type="evidence" value="ECO:0007669"/>
    <property type="project" value="UniProtKB-KW"/>
</dbReference>
<keyword evidence="21 26" id="KW-0472">Membrane</keyword>
<feature type="transmembrane region" description="Helical" evidence="26">
    <location>
        <begin position="388"/>
        <end position="408"/>
    </location>
</feature>
<evidence type="ECO:0000256" key="26">
    <source>
        <dbReference type="SAM" id="Phobius"/>
    </source>
</evidence>
<keyword evidence="8" id="KW-0359">Herbicide resistance</keyword>
<keyword evidence="20" id="KW-0520">NAD</keyword>
<feature type="transmembrane region" description="Helical" evidence="26">
    <location>
        <begin position="141"/>
        <end position="164"/>
    </location>
</feature>
<dbReference type="GO" id="GO:0016491">
    <property type="term" value="F:oxidoreductase activity"/>
    <property type="evidence" value="ECO:0007669"/>
    <property type="project" value="UniProtKB-KW"/>
</dbReference>
<dbReference type="FunFam" id="1.20.85.10:FF:000002">
    <property type="entry name" value="Photosystem II protein D1"/>
    <property type="match status" value="1"/>
</dbReference>
<keyword evidence="17" id="KW-0157">Chromophore</keyword>
<dbReference type="InterPro" id="IPR000484">
    <property type="entry name" value="Photo_RC_L/M"/>
</dbReference>
<name>A0A9P9Z3V6_9POAL</name>
<dbReference type="PROSITE" id="PS00244">
    <property type="entry name" value="REACTION_CENTER"/>
    <property type="match status" value="1"/>
</dbReference>
<dbReference type="InterPro" id="IPR055266">
    <property type="entry name" value="D1/D2"/>
</dbReference>
<keyword evidence="16" id="KW-0007">Acetylation</keyword>
<evidence type="ECO:0000313" key="29">
    <source>
        <dbReference type="Proteomes" id="UP001151287"/>
    </source>
</evidence>
<evidence type="ECO:0000256" key="19">
    <source>
        <dbReference type="ARBA" id="ARBA00023004"/>
    </source>
</evidence>
<dbReference type="OrthoDB" id="1911105at2759"/>
<dbReference type="InterPro" id="IPR036854">
    <property type="entry name" value="Photo_II_D1/D2_sf"/>
</dbReference>
<feature type="transmembrane region" description="Helical" evidence="26">
    <location>
        <begin position="109"/>
        <end position="129"/>
    </location>
</feature>
<evidence type="ECO:0000256" key="10">
    <source>
        <dbReference type="ARBA" id="ARBA00022723"/>
    </source>
</evidence>
<dbReference type="GO" id="GO:0009523">
    <property type="term" value="C:photosystem II"/>
    <property type="evidence" value="ECO:0007669"/>
    <property type="project" value="UniProtKB-KW"/>
</dbReference>
<dbReference type="GO" id="GO:0009772">
    <property type="term" value="P:photosynthetic electron transport in photosystem II"/>
    <property type="evidence" value="ECO:0007669"/>
    <property type="project" value="InterPro"/>
</dbReference>
<keyword evidence="3" id="KW-0813">Transport</keyword>
<evidence type="ECO:0000256" key="22">
    <source>
        <dbReference type="ARBA" id="ARBA00023211"/>
    </source>
</evidence>
<dbReference type="EMBL" id="JAMQYH010000879">
    <property type="protein sequence ID" value="KAJ1681863.1"/>
    <property type="molecule type" value="Genomic_DNA"/>
</dbReference>
<keyword evidence="11" id="KW-0106">Calcium</keyword>
<protein>
    <recommendedName>
        <fullName evidence="24">32 kDa thylakoid membrane protein</fullName>
    </recommendedName>
</protein>
<organism evidence="28 29">
    <name type="scientific">Rhynchospora breviuscula</name>
    <dbReference type="NCBI Taxonomy" id="2022672"/>
    <lineage>
        <taxon>Eukaryota</taxon>
        <taxon>Viridiplantae</taxon>
        <taxon>Streptophyta</taxon>
        <taxon>Embryophyta</taxon>
        <taxon>Tracheophyta</taxon>
        <taxon>Spermatophyta</taxon>
        <taxon>Magnoliopsida</taxon>
        <taxon>Liliopsida</taxon>
        <taxon>Poales</taxon>
        <taxon>Cyperaceae</taxon>
        <taxon>Cyperoideae</taxon>
        <taxon>Rhynchosporeae</taxon>
        <taxon>Rhynchospora</taxon>
    </lineage>
</organism>
<evidence type="ECO:0000256" key="6">
    <source>
        <dbReference type="ARBA" id="ARBA00022553"/>
    </source>
</evidence>
<dbReference type="InterPro" id="IPR001750">
    <property type="entry name" value="ND/Mrp_TM"/>
</dbReference>